<protein>
    <submittedName>
        <fullName evidence="2">Uncharacterized protein</fullName>
    </submittedName>
</protein>
<reference evidence="2" key="2">
    <citation type="submission" date="2018-03" db="EMBL/GenBank/DDBJ databases">
        <title>The Triticum urartu genome reveals the dynamic nature of wheat genome evolution.</title>
        <authorList>
            <person name="Ling H."/>
            <person name="Ma B."/>
            <person name="Shi X."/>
            <person name="Liu H."/>
            <person name="Dong L."/>
            <person name="Sun H."/>
            <person name="Cao Y."/>
            <person name="Gao Q."/>
            <person name="Zheng S."/>
            <person name="Li Y."/>
            <person name="Yu Y."/>
            <person name="Du H."/>
            <person name="Qi M."/>
            <person name="Li Y."/>
            <person name="Yu H."/>
            <person name="Cui Y."/>
            <person name="Wang N."/>
            <person name="Chen C."/>
            <person name="Wu H."/>
            <person name="Zhao Y."/>
            <person name="Zhang J."/>
            <person name="Li Y."/>
            <person name="Zhou W."/>
            <person name="Zhang B."/>
            <person name="Hu W."/>
            <person name="Eijk M."/>
            <person name="Tang J."/>
            <person name="Witsenboer H."/>
            <person name="Zhao S."/>
            <person name="Li Z."/>
            <person name="Zhang A."/>
            <person name="Wang D."/>
            <person name="Liang C."/>
        </authorList>
    </citation>
    <scope>NUCLEOTIDE SEQUENCE [LARGE SCALE GENOMIC DNA]</scope>
    <source>
        <strain evidence="2">cv. G1812</strain>
    </source>
</reference>
<accession>A0A8R7TLI6</accession>
<proteinExistence type="predicted"/>
<evidence type="ECO:0000256" key="1">
    <source>
        <dbReference type="SAM" id="MobiDB-lite"/>
    </source>
</evidence>
<dbReference type="EnsemblPlants" id="TuG1812G0200004812.01.T01">
    <property type="protein sequence ID" value="TuG1812G0200004812.01.T01"/>
    <property type="gene ID" value="TuG1812G0200004812.01"/>
</dbReference>
<feature type="region of interest" description="Disordered" evidence="1">
    <location>
        <begin position="15"/>
        <end position="37"/>
    </location>
</feature>
<name>A0A8R7TLI6_TRIUA</name>
<organism evidence="2 3">
    <name type="scientific">Triticum urartu</name>
    <name type="common">Red wild einkorn</name>
    <name type="synonym">Crithodium urartu</name>
    <dbReference type="NCBI Taxonomy" id="4572"/>
    <lineage>
        <taxon>Eukaryota</taxon>
        <taxon>Viridiplantae</taxon>
        <taxon>Streptophyta</taxon>
        <taxon>Embryophyta</taxon>
        <taxon>Tracheophyta</taxon>
        <taxon>Spermatophyta</taxon>
        <taxon>Magnoliopsida</taxon>
        <taxon>Liliopsida</taxon>
        <taxon>Poales</taxon>
        <taxon>Poaceae</taxon>
        <taxon>BOP clade</taxon>
        <taxon>Pooideae</taxon>
        <taxon>Triticodae</taxon>
        <taxon>Triticeae</taxon>
        <taxon>Triticinae</taxon>
        <taxon>Triticum</taxon>
    </lineage>
</organism>
<dbReference type="Gramene" id="TuG1812G0200004812.01.T01">
    <property type="protein sequence ID" value="TuG1812G0200004812.01.T01"/>
    <property type="gene ID" value="TuG1812G0200004812.01"/>
</dbReference>
<dbReference type="AlphaFoldDB" id="A0A8R7TLI6"/>
<keyword evidence="3" id="KW-1185">Reference proteome</keyword>
<evidence type="ECO:0000313" key="2">
    <source>
        <dbReference type="EnsemblPlants" id="TuG1812G0200004812.01.T01"/>
    </source>
</evidence>
<reference evidence="3" key="1">
    <citation type="journal article" date="2013" name="Nature">
        <title>Draft genome of the wheat A-genome progenitor Triticum urartu.</title>
        <authorList>
            <person name="Ling H.Q."/>
            <person name="Zhao S."/>
            <person name="Liu D."/>
            <person name="Wang J."/>
            <person name="Sun H."/>
            <person name="Zhang C."/>
            <person name="Fan H."/>
            <person name="Li D."/>
            <person name="Dong L."/>
            <person name="Tao Y."/>
            <person name="Gao C."/>
            <person name="Wu H."/>
            <person name="Li Y."/>
            <person name="Cui Y."/>
            <person name="Guo X."/>
            <person name="Zheng S."/>
            <person name="Wang B."/>
            <person name="Yu K."/>
            <person name="Liang Q."/>
            <person name="Yang W."/>
            <person name="Lou X."/>
            <person name="Chen J."/>
            <person name="Feng M."/>
            <person name="Jian J."/>
            <person name="Zhang X."/>
            <person name="Luo G."/>
            <person name="Jiang Y."/>
            <person name="Liu J."/>
            <person name="Wang Z."/>
            <person name="Sha Y."/>
            <person name="Zhang B."/>
            <person name="Wu H."/>
            <person name="Tang D."/>
            <person name="Shen Q."/>
            <person name="Xue P."/>
            <person name="Zou S."/>
            <person name="Wang X."/>
            <person name="Liu X."/>
            <person name="Wang F."/>
            <person name="Yang Y."/>
            <person name="An X."/>
            <person name="Dong Z."/>
            <person name="Zhang K."/>
            <person name="Zhang X."/>
            <person name="Luo M.C."/>
            <person name="Dvorak J."/>
            <person name="Tong Y."/>
            <person name="Wang J."/>
            <person name="Yang H."/>
            <person name="Li Z."/>
            <person name="Wang D."/>
            <person name="Zhang A."/>
            <person name="Wang J."/>
        </authorList>
    </citation>
    <scope>NUCLEOTIDE SEQUENCE</scope>
    <source>
        <strain evidence="3">cv. G1812</strain>
    </source>
</reference>
<evidence type="ECO:0000313" key="3">
    <source>
        <dbReference type="Proteomes" id="UP000015106"/>
    </source>
</evidence>
<dbReference type="Proteomes" id="UP000015106">
    <property type="component" value="Chromosome 2"/>
</dbReference>
<reference evidence="2" key="3">
    <citation type="submission" date="2022-06" db="UniProtKB">
        <authorList>
            <consortium name="EnsemblPlants"/>
        </authorList>
    </citation>
    <scope>IDENTIFICATION</scope>
</reference>
<sequence>GGTARGRRLFQCGRAGRSARGKRRSVAGGGGGTASAETASIGFHPTLHQTSSDVIRNSTALLSRLLWKCPSEVDFFAGFITVCCNLP</sequence>